<dbReference type="AlphaFoldDB" id="A0A4R2GRN4"/>
<feature type="transmembrane region" description="Helical" evidence="6">
    <location>
        <begin position="123"/>
        <end position="144"/>
    </location>
</feature>
<dbReference type="Gene3D" id="2.120.10.30">
    <property type="entry name" value="TolB, C-terminal domain"/>
    <property type="match status" value="1"/>
</dbReference>
<evidence type="ECO:0000256" key="1">
    <source>
        <dbReference type="ARBA" id="ARBA00004651"/>
    </source>
</evidence>
<dbReference type="Pfam" id="PF20067">
    <property type="entry name" value="SSL_N"/>
    <property type="match status" value="1"/>
</dbReference>
<dbReference type="Pfam" id="PF02653">
    <property type="entry name" value="BPD_transp_2"/>
    <property type="match status" value="1"/>
</dbReference>
<gene>
    <name evidence="8" type="ORF">EV666_10874</name>
</gene>
<comment type="subcellular location">
    <subcellularLocation>
        <location evidence="1">Cell membrane</location>
        <topology evidence="1">Multi-pass membrane protein</topology>
    </subcellularLocation>
</comment>
<comment type="caution">
    <text evidence="8">The sequence shown here is derived from an EMBL/GenBank/DDBJ whole genome shotgun (WGS) entry which is preliminary data.</text>
</comment>
<dbReference type="SUPFAM" id="SSF63829">
    <property type="entry name" value="Calcium-dependent phosphotriesterase"/>
    <property type="match status" value="1"/>
</dbReference>
<dbReference type="InterPro" id="IPR018119">
    <property type="entry name" value="Strictosidine_synth_cons-reg"/>
</dbReference>
<proteinExistence type="predicted"/>
<dbReference type="FunFam" id="2.120.10.30:FF:000066">
    <property type="entry name" value="ABC transporter permease protein"/>
    <property type="match status" value="1"/>
</dbReference>
<evidence type="ECO:0000259" key="7">
    <source>
        <dbReference type="Pfam" id="PF03088"/>
    </source>
</evidence>
<dbReference type="EMBL" id="SLWL01000008">
    <property type="protein sequence ID" value="TCO12751.1"/>
    <property type="molecule type" value="Genomic_DNA"/>
</dbReference>
<feature type="transmembrane region" description="Helical" evidence="6">
    <location>
        <begin position="194"/>
        <end position="215"/>
    </location>
</feature>
<sequence length="726" mass="79434">MSVVTSPTPPRSSSSDTLKALRYRFSAKLFLSELLAKNWMEPIVPFTLMLALLGYFAATVPGYLSVDNLQQMLNLFAEIGLVSIAMGFVMISGGIDLSVGAIFAVTNLAALIMFKIFGWPVPVAAVCTLLLGAGLGAVNGWLVGYLKARPFLTTLVTLIILRAVFDMVSGRYATDFATSDVESPVWDFLGAGRILGVPTNAVALLLVIVIGHIYLSRSRWGWHITAVGSSRKAARHAGIRVERVLFGAYVLSGVLCALAGLFYAARQNSAGSDTGQGWEMQALTAVVLGGISLAGGRGTVFRACLGAIIVFLLINGFVRLGLEGYLTLSALGLVLLVAVGVDVKWAKNRGKAIQKIYVNPTWLKLPPTPSIARGSDSPFAENDRLSHAEPIGLGQVEGPEDVILDRQDRLYTGTREGWILRFSGPKFEHREIFARIGGRPLGMAFDREENLIVCSGGMGVYGVRPDGEVFKVTDETNRTWGKLNDDSRLRLADDLDIAPDGKIYFSEATIRYEMHSWDMDGIEGRGNGRMICFDPATGQTRTIIKNQRFPNGVCVTHDGQSVLYCSTWLCKVFRYWIAGPRKGQVETFTDNLPGYADNINRASDGGYWLALAGIRSPAYDLAMRNPDFRLRMVKEIPRDEWLYPGLNNGCIVKLDAHGKPVESLWDPSGALHPAVTSMREHRGWLYIGGLENNRIGRVRLEGADPDWTGQDSYWGKPSDQNGRGEN</sequence>
<accession>A0A4R2GRN4</accession>
<evidence type="ECO:0000313" key="9">
    <source>
        <dbReference type="Proteomes" id="UP000294881"/>
    </source>
</evidence>
<dbReference type="CDD" id="cd06579">
    <property type="entry name" value="TM_PBP1_transp_AraH_like"/>
    <property type="match status" value="1"/>
</dbReference>
<feature type="transmembrane region" description="Helical" evidence="6">
    <location>
        <begin position="244"/>
        <end position="265"/>
    </location>
</feature>
<protein>
    <submittedName>
        <fullName evidence="8">Ribose transport system permease protein</fullName>
    </submittedName>
</protein>
<evidence type="ECO:0000256" key="3">
    <source>
        <dbReference type="ARBA" id="ARBA00022692"/>
    </source>
</evidence>
<evidence type="ECO:0000256" key="6">
    <source>
        <dbReference type="SAM" id="Phobius"/>
    </source>
</evidence>
<dbReference type="InterPro" id="IPR001851">
    <property type="entry name" value="ABC_transp_permease"/>
</dbReference>
<evidence type="ECO:0000256" key="4">
    <source>
        <dbReference type="ARBA" id="ARBA00022989"/>
    </source>
</evidence>
<organism evidence="8 9">
    <name type="scientific">Camelimonas lactis</name>
    <dbReference type="NCBI Taxonomy" id="659006"/>
    <lineage>
        <taxon>Bacteria</taxon>
        <taxon>Pseudomonadati</taxon>
        <taxon>Pseudomonadota</taxon>
        <taxon>Alphaproteobacteria</taxon>
        <taxon>Hyphomicrobiales</taxon>
        <taxon>Chelatococcaceae</taxon>
        <taxon>Camelimonas</taxon>
    </lineage>
</organism>
<keyword evidence="4 6" id="KW-1133">Transmembrane helix</keyword>
<name>A0A4R2GRN4_9HYPH</name>
<dbReference type="InterPro" id="IPR011042">
    <property type="entry name" value="6-blade_b-propeller_TolB-like"/>
</dbReference>
<dbReference type="Pfam" id="PF03088">
    <property type="entry name" value="Str_synth"/>
    <property type="match status" value="1"/>
</dbReference>
<dbReference type="GO" id="GO:0005886">
    <property type="term" value="C:plasma membrane"/>
    <property type="evidence" value="ECO:0007669"/>
    <property type="project" value="UniProtKB-SubCell"/>
</dbReference>
<dbReference type="OrthoDB" id="9775406at2"/>
<keyword evidence="3 6" id="KW-0812">Transmembrane</keyword>
<evidence type="ECO:0000313" key="8">
    <source>
        <dbReference type="EMBL" id="TCO12751.1"/>
    </source>
</evidence>
<feature type="transmembrane region" description="Helical" evidence="6">
    <location>
        <begin position="300"/>
        <end position="318"/>
    </location>
</feature>
<evidence type="ECO:0000256" key="5">
    <source>
        <dbReference type="ARBA" id="ARBA00023136"/>
    </source>
</evidence>
<evidence type="ECO:0000256" key="2">
    <source>
        <dbReference type="ARBA" id="ARBA00022475"/>
    </source>
</evidence>
<keyword evidence="2" id="KW-1003">Cell membrane</keyword>
<feature type="transmembrane region" description="Helical" evidence="6">
    <location>
        <begin position="72"/>
        <end position="91"/>
    </location>
</feature>
<feature type="transmembrane region" description="Helical" evidence="6">
    <location>
        <begin position="324"/>
        <end position="345"/>
    </location>
</feature>
<reference evidence="8 9" key="1">
    <citation type="submission" date="2019-03" db="EMBL/GenBank/DDBJ databases">
        <title>Genomic Encyclopedia of Type Strains, Phase IV (KMG-IV): sequencing the most valuable type-strain genomes for metagenomic binning, comparative biology and taxonomic classification.</title>
        <authorList>
            <person name="Goeker M."/>
        </authorList>
    </citation>
    <scope>NUCLEOTIDE SEQUENCE [LARGE SCALE GENOMIC DNA]</scope>
    <source>
        <strain evidence="8 9">DSM 22958</strain>
    </source>
</reference>
<dbReference type="PANTHER" id="PTHR32196">
    <property type="entry name" value="ABC TRANSPORTER PERMEASE PROTEIN YPHD-RELATED-RELATED"/>
    <property type="match status" value="1"/>
</dbReference>
<dbReference type="GO" id="GO:0022857">
    <property type="term" value="F:transmembrane transporter activity"/>
    <property type="evidence" value="ECO:0007669"/>
    <property type="project" value="InterPro"/>
</dbReference>
<feature type="transmembrane region" description="Helical" evidence="6">
    <location>
        <begin position="43"/>
        <end position="66"/>
    </location>
</feature>
<dbReference type="RefSeq" id="WP_132007105.1">
    <property type="nucleotide sequence ID" value="NZ_JBHUNN010000001.1"/>
</dbReference>
<keyword evidence="5 6" id="KW-0472">Membrane</keyword>
<keyword evidence="9" id="KW-1185">Reference proteome</keyword>
<dbReference type="Proteomes" id="UP000294881">
    <property type="component" value="Unassembled WGS sequence"/>
</dbReference>
<feature type="domain" description="Strictosidine synthase conserved region" evidence="7">
    <location>
        <begin position="493"/>
        <end position="579"/>
    </location>
</feature>
<feature type="transmembrane region" description="Helical" evidence="6">
    <location>
        <begin position="151"/>
        <end position="174"/>
    </location>
</feature>